<accession>A0A8S5PBR8</accession>
<reference evidence="2" key="1">
    <citation type="journal article" date="2021" name="Proc. Natl. Acad. Sci. U.S.A.">
        <title>A Catalog of Tens of Thousands of Viruses from Human Metagenomes Reveals Hidden Associations with Chronic Diseases.</title>
        <authorList>
            <person name="Tisza M.J."/>
            <person name="Buck C.B."/>
        </authorList>
    </citation>
    <scope>NUCLEOTIDE SEQUENCE</scope>
    <source>
        <strain evidence="2">CtBrv3</strain>
    </source>
</reference>
<proteinExistence type="predicted"/>
<keyword evidence="1" id="KW-1133">Transmembrane helix</keyword>
<name>A0A8S5PBR8_9CAUD</name>
<feature type="transmembrane region" description="Helical" evidence="1">
    <location>
        <begin position="12"/>
        <end position="32"/>
    </location>
</feature>
<protein>
    <submittedName>
        <fullName evidence="2">Uncharacterized protein</fullName>
    </submittedName>
</protein>
<sequence length="37" mass="4427">MMNVGEVFFKHRIILYLGYSSSISISLFRYQFLRVNP</sequence>
<keyword evidence="1" id="KW-0472">Membrane</keyword>
<organism evidence="2">
    <name type="scientific">Myoviridae sp. ctBrv3</name>
    <dbReference type="NCBI Taxonomy" id="2825047"/>
    <lineage>
        <taxon>Viruses</taxon>
        <taxon>Duplodnaviria</taxon>
        <taxon>Heunggongvirae</taxon>
        <taxon>Uroviricota</taxon>
        <taxon>Caudoviricetes</taxon>
    </lineage>
</organism>
<evidence type="ECO:0000256" key="1">
    <source>
        <dbReference type="SAM" id="Phobius"/>
    </source>
</evidence>
<evidence type="ECO:0000313" key="2">
    <source>
        <dbReference type="EMBL" id="DAE04418.1"/>
    </source>
</evidence>
<keyword evidence="1" id="KW-0812">Transmembrane</keyword>
<dbReference type="EMBL" id="BK015387">
    <property type="protein sequence ID" value="DAE04418.1"/>
    <property type="molecule type" value="Genomic_DNA"/>
</dbReference>